<gene>
    <name evidence="1" type="ORF">FVB9532_00772</name>
</gene>
<comment type="caution">
    <text evidence="1">The sequence shown here is derived from an EMBL/GenBank/DDBJ whole genome shotgun (WGS) entry which is preliminary data.</text>
</comment>
<accession>A0AC61Y4U1</accession>
<keyword evidence="2" id="KW-1185">Reference proteome</keyword>
<sequence>MAEKYPGWSPYNYTLNNPVKYIDPDGNGVWKPDTKGNLIAEKGDNTRSLAKYLNQTPEKVGSSYNYNSKNIGTNFEFSEGDKVIVGNNMTRSIKNSNGKTPTGPDSNNPITPSKDNYICDHASQMAVDEVEINPTNAMDYRQFMPESTTKGFTEVENFDNVDFGKGIAIIGGQHVVTNYGQSKDGTQYVYSKDGRFYKPQVRTLQETIDIYNGNQTTNFTMDDVKYYKQD</sequence>
<dbReference type="EMBL" id="CABVMM010000002">
    <property type="protein sequence ID" value="VVU99518.1"/>
    <property type="molecule type" value="Genomic_DNA"/>
</dbReference>
<name>A0AC61Y4U1_9FLAO</name>
<organism evidence="1 2">
    <name type="scientific">Mesonia oceanica</name>
    <dbReference type="NCBI Taxonomy" id="2687242"/>
    <lineage>
        <taxon>Bacteria</taxon>
        <taxon>Pseudomonadati</taxon>
        <taxon>Bacteroidota</taxon>
        <taxon>Flavobacteriia</taxon>
        <taxon>Flavobacteriales</taxon>
        <taxon>Flavobacteriaceae</taxon>
        <taxon>Mesonia</taxon>
    </lineage>
</organism>
<evidence type="ECO:0000313" key="1">
    <source>
        <dbReference type="EMBL" id="VVU99518.1"/>
    </source>
</evidence>
<proteinExistence type="predicted"/>
<evidence type="ECO:0000313" key="2">
    <source>
        <dbReference type="Proteomes" id="UP000356253"/>
    </source>
</evidence>
<protein>
    <submittedName>
        <fullName evidence="1">Uncharacterized protein</fullName>
    </submittedName>
</protein>
<reference evidence="1" key="1">
    <citation type="submission" date="2019-09" db="EMBL/GenBank/DDBJ databases">
        <authorList>
            <person name="Rodrigo-Torres L."/>
            <person name="Arahal R. D."/>
            <person name="Lucena T."/>
        </authorList>
    </citation>
    <scope>NUCLEOTIDE SEQUENCE</scope>
    <source>
        <strain evidence="1">ISS653</strain>
    </source>
</reference>
<dbReference type="Proteomes" id="UP000356253">
    <property type="component" value="Unassembled WGS sequence"/>
</dbReference>